<feature type="transmembrane region" description="Helical" evidence="7">
    <location>
        <begin position="63"/>
        <end position="81"/>
    </location>
</feature>
<evidence type="ECO:0000256" key="5">
    <source>
        <dbReference type="ARBA" id="ARBA00023136"/>
    </source>
</evidence>
<keyword evidence="2" id="KW-1003">Cell membrane</keyword>
<sequence>MQHNTTPLRLCWTIAAKELGLVFSSPLAYLFLLIFGGVALFTFFWAEAFFARNIADIRPLFEWLPILMIFLSSAFTMRLWSDERRTGTLEFVYTQPLGLWQFVLGKFIACVLLLLLALAITLVVPLSVSFLAELDWGPVWSGYLATLLLGSVYLSIGLFISARTDNPIISFMLATCICVLLYLVGSKGLTGFFGHQTAEIMRLVGTGSRFESIARGVLDLRDLYYYLSLILVFLLLNVFALERARWVDKPVKAHHKHWHLGVTFAIANLLFANLWLYKLPYLRVDTTQGQQYSISTQTKRYLKQLQEPLLIRGYFSAKTHPLLAPLVPQMRDLVAEYEVAGAGKVRVEFIDPQQNPQLEEQANREYGIRAMPFQVEDRYQSAIVSSYFDILVKYGDQYQVLGFRDLIEVNARGESDLDVVLRNPEYDLTRTIKSVLEDYRAEGQIFDMVDKPLTFNAYVSAPQALPEQLNTLLEDIRQMMTRYEADANGKLSVNYLDPAEDSALTQRLAEELGMMPMRAGLLSSDEFYFYLTLENDEQVVQLALENFSIEAFERSFDAAVEKFAQGLNKHIALVMPDAMSSSGRYGQSAFSQVERLLAQQANVKREDLSDGHVDDSTDLLLLLAPESLDEQALFAVDQFMMRGGTVVAATSPYQINLSGRSLNLIEHNSGLQAWLAHHGVSIPKQVILDEQHGAFPVPVTRSVGGLQFQEIQMLEYPYFVDVRAAGLNKQSLITRGLSQVTVPWSSGIDYQGENNFEPLLRSSEQAWQTTQLDVMPSINTQGEASYPQGSQRTQFDIAAVIEGRFTSYFADKPFTKRADEGEEQTQSSEAEQTELQSKQMLRHSPEKTRLIVFSSNAMFSDQVLGLIGSTNQSASLNNLALLQNTLDWALEDDGLLGIRARGHFNRTLPPLTEKTAMHIELFNYGVVASLILIIALVAKVRRTRRLARHQSAFTPEETH</sequence>
<feature type="domain" description="ABC-type uncharacterised transport system" evidence="8">
    <location>
        <begin position="588"/>
        <end position="884"/>
    </location>
</feature>
<evidence type="ECO:0000259" key="9">
    <source>
        <dbReference type="Pfam" id="PF23357"/>
    </source>
</evidence>
<dbReference type="EMBL" id="PNCJ01000038">
    <property type="protein sequence ID" value="TMP33451.1"/>
    <property type="molecule type" value="Genomic_DNA"/>
</dbReference>
<feature type="domain" description="DUF7088" evidence="9">
    <location>
        <begin position="289"/>
        <end position="392"/>
    </location>
</feature>
<evidence type="ECO:0000256" key="7">
    <source>
        <dbReference type="SAM" id="Phobius"/>
    </source>
</evidence>
<dbReference type="PANTHER" id="PTHR30294">
    <property type="entry name" value="MEMBRANE COMPONENT OF ABC TRANSPORTER YHHJ-RELATED"/>
    <property type="match status" value="1"/>
</dbReference>
<dbReference type="OrthoDB" id="9794512at2"/>
<reference evidence="11" key="2">
    <citation type="submission" date="2019-06" db="EMBL/GenBank/DDBJ databases">
        <title>Co-occurence of chitin degradation, pigmentation and bioactivity in marine Pseudoalteromonas.</title>
        <authorList>
            <person name="Sonnenschein E.C."/>
            <person name="Bech P.K."/>
        </authorList>
    </citation>
    <scope>NUCLEOTIDE SEQUENCE [LARGE SCALE GENOMIC DNA]</scope>
    <source>
        <strain evidence="11">S2599</strain>
    </source>
</reference>
<evidence type="ECO:0000256" key="4">
    <source>
        <dbReference type="ARBA" id="ARBA00022989"/>
    </source>
</evidence>
<evidence type="ECO:0000313" key="10">
    <source>
        <dbReference type="EMBL" id="TMP33451.1"/>
    </source>
</evidence>
<feature type="compositionally biased region" description="Low complexity" evidence="6">
    <location>
        <begin position="824"/>
        <end position="837"/>
    </location>
</feature>
<keyword evidence="3 7" id="KW-0812">Transmembrane</keyword>
<proteinExistence type="predicted"/>
<keyword evidence="5 7" id="KW-0472">Membrane</keyword>
<feature type="transmembrane region" description="Helical" evidence="7">
    <location>
        <begin position="27"/>
        <end position="51"/>
    </location>
</feature>
<dbReference type="InterPro" id="IPR051449">
    <property type="entry name" value="ABC-2_transporter_component"/>
</dbReference>
<evidence type="ECO:0000256" key="1">
    <source>
        <dbReference type="ARBA" id="ARBA00004651"/>
    </source>
</evidence>
<comment type="caution">
    <text evidence="10">The sequence shown here is derived from an EMBL/GenBank/DDBJ whole genome shotgun (WGS) entry which is preliminary data.</text>
</comment>
<dbReference type="Proteomes" id="UP000306719">
    <property type="component" value="Unassembled WGS sequence"/>
</dbReference>
<dbReference type="Pfam" id="PF23357">
    <property type="entry name" value="DUF7088"/>
    <property type="match status" value="2"/>
</dbReference>
<name>A0A5S3WUN3_9GAMM</name>
<feature type="transmembrane region" description="Helical" evidence="7">
    <location>
        <begin position="921"/>
        <end position="938"/>
    </location>
</feature>
<organism evidence="10 11">
    <name type="scientific">Pseudoalteromonas rubra</name>
    <dbReference type="NCBI Taxonomy" id="43658"/>
    <lineage>
        <taxon>Bacteria</taxon>
        <taxon>Pseudomonadati</taxon>
        <taxon>Pseudomonadota</taxon>
        <taxon>Gammaproteobacteria</taxon>
        <taxon>Alteromonadales</taxon>
        <taxon>Pseudoalteromonadaceae</taxon>
        <taxon>Pseudoalteromonas</taxon>
    </lineage>
</organism>
<evidence type="ECO:0000313" key="11">
    <source>
        <dbReference type="Proteomes" id="UP000306719"/>
    </source>
</evidence>
<feature type="transmembrane region" description="Helical" evidence="7">
    <location>
        <begin position="140"/>
        <end position="160"/>
    </location>
</feature>
<feature type="transmembrane region" description="Helical" evidence="7">
    <location>
        <begin position="167"/>
        <end position="185"/>
    </location>
</feature>
<dbReference type="GO" id="GO:0005886">
    <property type="term" value="C:plasma membrane"/>
    <property type="evidence" value="ECO:0007669"/>
    <property type="project" value="UniProtKB-SubCell"/>
</dbReference>
<dbReference type="Pfam" id="PF09822">
    <property type="entry name" value="ABC_transp_aux"/>
    <property type="match status" value="1"/>
</dbReference>
<dbReference type="Pfam" id="PF12679">
    <property type="entry name" value="ABC2_membrane_2"/>
    <property type="match status" value="1"/>
</dbReference>
<reference evidence="10 11" key="1">
    <citation type="submission" date="2018-01" db="EMBL/GenBank/DDBJ databases">
        <authorList>
            <person name="Paulsen S."/>
            <person name="Gram L.K."/>
        </authorList>
    </citation>
    <scope>NUCLEOTIDE SEQUENCE [LARGE SCALE GENOMIC DNA]</scope>
    <source>
        <strain evidence="10 11">S2599</strain>
    </source>
</reference>
<evidence type="ECO:0000256" key="2">
    <source>
        <dbReference type="ARBA" id="ARBA00022475"/>
    </source>
</evidence>
<comment type="subcellular location">
    <subcellularLocation>
        <location evidence="1">Cell membrane</location>
        <topology evidence="1">Multi-pass membrane protein</topology>
    </subcellularLocation>
</comment>
<dbReference type="InterPro" id="IPR019196">
    <property type="entry name" value="ABC_transp_unknown"/>
</dbReference>
<dbReference type="RefSeq" id="WP_138546406.1">
    <property type="nucleotide sequence ID" value="NZ_PNCJ01000038.1"/>
</dbReference>
<evidence type="ECO:0000256" key="3">
    <source>
        <dbReference type="ARBA" id="ARBA00022692"/>
    </source>
</evidence>
<feature type="domain" description="DUF7088" evidence="9">
    <location>
        <begin position="444"/>
        <end position="520"/>
    </location>
</feature>
<protein>
    <submittedName>
        <fullName evidence="10">ABC transporter permease</fullName>
    </submittedName>
</protein>
<feature type="transmembrane region" description="Helical" evidence="7">
    <location>
        <begin position="260"/>
        <end position="277"/>
    </location>
</feature>
<dbReference type="GO" id="GO:0140359">
    <property type="term" value="F:ABC-type transporter activity"/>
    <property type="evidence" value="ECO:0007669"/>
    <property type="project" value="InterPro"/>
</dbReference>
<keyword evidence="4 7" id="KW-1133">Transmembrane helix</keyword>
<evidence type="ECO:0000256" key="6">
    <source>
        <dbReference type="SAM" id="MobiDB-lite"/>
    </source>
</evidence>
<dbReference type="InterPro" id="IPR055396">
    <property type="entry name" value="DUF7088"/>
</dbReference>
<feature type="transmembrane region" description="Helical" evidence="7">
    <location>
        <begin position="102"/>
        <end position="128"/>
    </location>
</feature>
<evidence type="ECO:0000259" key="8">
    <source>
        <dbReference type="Pfam" id="PF09822"/>
    </source>
</evidence>
<dbReference type="AlphaFoldDB" id="A0A5S3WUN3"/>
<feature type="region of interest" description="Disordered" evidence="6">
    <location>
        <begin position="817"/>
        <end position="842"/>
    </location>
</feature>
<feature type="transmembrane region" description="Helical" evidence="7">
    <location>
        <begin position="223"/>
        <end position="240"/>
    </location>
</feature>
<dbReference type="PANTHER" id="PTHR30294:SF29">
    <property type="entry name" value="MULTIDRUG ABC TRANSPORTER PERMEASE YBHS-RELATED"/>
    <property type="match status" value="1"/>
</dbReference>
<gene>
    <name evidence="10" type="ORF">CWB98_20015</name>
</gene>
<accession>A0A5S3WUN3</accession>